<feature type="region of interest" description="Disordered" evidence="1">
    <location>
        <begin position="25"/>
        <end position="131"/>
    </location>
</feature>
<feature type="compositionally biased region" description="Polar residues" evidence="1">
    <location>
        <begin position="43"/>
        <end position="53"/>
    </location>
</feature>
<feature type="compositionally biased region" description="Polar residues" evidence="1">
    <location>
        <begin position="69"/>
        <end position="80"/>
    </location>
</feature>
<accession>A0AAV1CAJ3</accession>
<name>A0AAV1CAJ3_OLDCO</name>
<organism evidence="2 3">
    <name type="scientific">Oldenlandia corymbosa var. corymbosa</name>
    <dbReference type="NCBI Taxonomy" id="529605"/>
    <lineage>
        <taxon>Eukaryota</taxon>
        <taxon>Viridiplantae</taxon>
        <taxon>Streptophyta</taxon>
        <taxon>Embryophyta</taxon>
        <taxon>Tracheophyta</taxon>
        <taxon>Spermatophyta</taxon>
        <taxon>Magnoliopsida</taxon>
        <taxon>eudicotyledons</taxon>
        <taxon>Gunneridae</taxon>
        <taxon>Pentapetalae</taxon>
        <taxon>asterids</taxon>
        <taxon>lamiids</taxon>
        <taxon>Gentianales</taxon>
        <taxon>Rubiaceae</taxon>
        <taxon>Rubioideae</taxon>
        <taxon>Spermacoceae</taxon>
        <taxon>Hedyotis-Oldenlandia complex</taxon>
        <taxon>Oldenlandia</taxon>
    </lineage>
</organism>
<dbReference type="PANTHER" id="PTHR34067">
    <property type="entry name" value="OS04G0193200 PROTEIN"/>
    <property type="match status" value="1"/>
</dbReference>
<dbReference type="InterPro" id="IPR038945">
    <property type="entry name" value="MBD13-like"/>
</dbReference>
<evidence type="ECO:0000313" key="2">
    <source>
        <dbReference type="EMBL" id="CAI9092193.1"/>
    </source>
</evidence>
<keyword evidence="3" id="KW-1185">Reference proteome</keyword>
<proteinExistence type="predicted"/>
<feature type="compositionally biased region" description="Basic residues" evidence="1">
    <location>
        <begin position="29"/>
        <end position="39"/>
    </location>
</feature>
<dbReference type="AlphaFoldDB" id="A0AAV1CAJ3"/>
<evidence type="ECO:0000313" key="3">
    <source>
        <dbReference type="Proteomes" id="UP001161247"/>
    </source>
</evidence>
<dbReference type="Proteomes" id="UP001161247">
    <property type="component" value="Chromosome 1"/>
</dbReference>
<dbReference type="EMBL" id="OX459118">
    <property type="protein sequence ID" value="CAI9092193.1"/>
    <property type="molecule type" value="Genomic_DNA"/>
</dbReference>
<dbReference type="PANTHER" id="PTHR34067:SF20">
    <property type="entry name" value="OS08G0206700 PROTEIN"/>
    <property type="match status" value="1"/>
</dbReference>
<feature type="region of interest" description="Disordered" evidence="1">
    <location>
        <begin position="148"/>
        <end position="175"/>
    </location>
</feature>
<reference evidence="2" key="1">
    <citation type="submission" date="2023-03" db="EMBL/GenBank/DDBJ databases">
        <authorList>
            <person name="Julca I."/>
        </authorList>
    </citation>
    <scope>NUCLEOTIDE SEQUENCE</scope>
</reference>
<gene>
    <name evidence="2" type="ORF">OLC1_LOCUS3927</name>
</gene>
<sequence length="353" mass="38302">MLQDYIDPVSGHIFHTLKEAFHHLDAGKMRRKHASKPKKREPNSGQESSSWVTESEEQMIADNKAEKQGNGNQTLTTDSCGMSPDSIREAGKLEQGSPAAEAEVSLENGASKSEKKKRNRSKGLDLPRRTSKRLAGVEVDISLEPTVRTRKRRAAGRETSQAEESGSKTCENVAKFDGHDKKLSAKNEADLKPERVDVLPPGDSNVLAENPNLGVTECMADHKEEVPLDLSELMKYPCIEFAVKTLIGEETKPTVNAGGSANISNVVADTCQDLPSMQVWADPCFEFAVKTLIGDAPLETEPALEAMLQKPSGNSVEQNASAVPSLQACGVGQESSDLIRQNVADTPEAKRQL</sequence>
<protein>
    <submittedName>
        <fullName evidence="2">OLC1v1027380C3</fullName>
    </submittedName>
</protein>
<evidence type="ECO:0000256" key="1">
    <source>
        <dbReference type="SAM" id="MobiDB-lite"/>
    </source>
</evidence>
<feature type="compositionally biased region" description="Polar residues" evidence="1">
    <location>
        <begin position="158"/>
        <end position="170"/>
    </location>
</feature>